<evidence type="ECO:0000256" key="1">
    <source>
        <dbReference type="ARBA" id="ARBA00004141"/>
    </source>
</evidence>
<evidence type="ECO:0000256" key="6">
    <source>
        <dbReference type="ARBA" id="ARBA00022989"/>
    </source>
</evidence>
<dbReference type="GO" id="GO:0006820">
    <property type="term" value="P:monoatomic anion transport"/>
    <property type="evidence" value="ECO:0007669"/>
    <property type="project" value="TreeGrafter"/>
</dbReference>
<dbReference type="PANTHER" id="PTHR11662:SF280">
    <property type="entry name" value="FI21844P1-RELATED"/>
    <property type="match status" value="1"/>
</dbReference>
<evidence type="ECO:0000256" key="10">
    <source>
        <dbReference type="ARBA" id="ARBA00054632"/>
    </source>
</evidence>
<evidence type="ECO:0000259" key="13">
    <source>
        <dbReference type="PROSITE" id="PS50850"/>
    </source>
</evidence>
<keyword evidence="15" id="KW-1185">Reference proteome</keyword>
<evidence type="ECO:0000313" key="15">
    <source>
        <dbReference type="Proteomes" id="UP001162156"/>
    </source>
</evidence>
<dbReference type="InterPro" id="IPR011701">
    <property type="entry name" value="MFS"/>
</dbReference>
<dbReference type="InterPro" id="IPR020846">
    <property type="entry name" value="MFS_dom"/>
</dbReference>
<feature type="transmembrane region" description="Helical" evidence="12">
    <location>
        <begin position="26"/>
        <end position="52"/>
    </location>
</feature>
<feature type="domain" description="Major facilitator superfamily (MFS) profile" evidence="13">
    <location>
        <begin position="24"/>
        <end position="455"/>
    </location>
</feature>
<accession>A0AAV8WSX1</accession>
<keyword evidence="9" id="KW-0739">Sodium transport</keyword>
<keyword evidence="9" id="KW-0406">Ion transport</keyword>
<keyword evidence="8 12" id="KW-0472">Membrane</keyword>
<dbReference type="GO" id="GO:0016020">
    <property type="term" value="C:membrane"/>
    <property type="evidence" value="ECO:0007669"/>
    <property type="project" value="UniProtKB-SubCell"/>
</dbReference>
<dbReference type="FunFam" id="1.20.1250.20:FF:000144">
    <property type="entry name" value="Picot, isoform B"/>
    <property type="match status" value="1"/>
</dbReference>
<evidence type="ECO:0000256" key="9">
    <source>
        <dbReference type="ARBA" id="ARBA00023201"/>
    </source>
</evidence>
<dbReference type="GO" id="GO:0015293">
    <property type="term" value="F:symporter activity"/>
    <property type="evidence" value="ECO:0007669"/>
    <property type="project" value="UniProtKB-KW"/>
</dbReference>
<feature type="transmembrane region" description="Helical" evidence="12">
    <location>
        <begin position="335"/>
        <end position="354"/>
    </location>
</feature>
<feature type="transmembrane region" description="Helical" evidence="12">
    <location>
        <begin position="193"/>
        <end position="212"/>
    </location>
</feature>
<sequence length="477" mass="52701">MFEMEGDEKTELQKPGGWFGVRHIQYVLLFSAALFAYLIRIAFNVGIIAMISSTPPSENITTYPDWSSKKNIMLSAFFWGYVCTQIIAGQLAEKFGPKWFLAGTFFIGSLFSILIPTFGTEFGYQGVIACRVIQGMAQGFVFPCMHNLLGKWCPIVDRAKACGFAYAGVPLGTVVAMPITGLICNSRNAGWPVAYYLFGALGIVWTLIWMMYGSDGPSHHKYISVVEKNYIMSGLQSAEDDVEKEKIPTPWLSIFTSVPFWAILINDCGESWGYWTLLTEIPSFMENILNFDIAQNSVLSALPYFVFWLLSTLMGLIADYLILMKYTTVTVSRKIFNSIAMFVPAVALVSLTFVGSTEKALTITLLVIAVGCTAGIFCGYTVNHIDLSPNFAGTLLGMANTASNFFSLLAPLYIDAVIQMTGYKETDKELWTIVFCTSAGVLAVVGIVFIVASSGEMQPWNCPDFNENKKNKKNCLI</sequence>
<dbReference type="InterPro" id="IPR050382">
    <property type="entry name" value="MFS_Na/Anion_cotransporter"/>
</dbReference>
<feature type="transmembrane region" description="Helical" evidence="12">
    <location>
        <begin position="99"/>
        <end position="118"/>
    </location>
</feature>
<keyword evidence="6 12" id="KW-1133">Transmembrane helix</keyword>
<dbReference type="Proteomes" id="UP001162156">
    <property type="component" value="Unassembled WGS sequence"/>
</dbReference>
<feature type="transmembrane region" description="Helical" evidence="12">
    <location>
        <begin position="394"/>
        <end position="414"/>
    </location>
</feature>
<dbReference type="Gene3D" id="1.20.1250.20">
    <property type="entry name" value="MFS general substrate transporter like domains"/>
    <property type="match status" value="2"/>
</dbReference>
<protein>
    <recommendedName>
        <fullName evidence="11">Putative inorganic phosphate cotransporter</fullName>
    </recommendedName>
</protein>
<evidence type="ECO:0000256" key="8">
    <source>
        <dbReference type="ARBA" id="ARBA00023136"/>
    </source>
</evidence>
<feature type="transmembrane region" description="Helical" evidence="12">
    <location>
        <begin position="164"/>
        <end position="184"/>
    </location>
</feature>
<dbReference type="EMBL" id="JANEYF010004857">
    <property type="protein sequence ID" value="KAJ8929844.1"/>
    <property type="molecule type" value="Genomic_DNA"/>
</dbReference>
<dbReference type="FunFam" id="1.20.1250.20:FF:000003">
    <property type="entry name" value="Solute carrier family 17 member 3"/>
    <property type="match status" value="1"/>
</dbReference>
<dbReference type="SUPFAM" id="SSF103473">
    <property type="entry name" value="MFS general substrate transporter"/>
    <property type="match status" value="1"/>
</dbReference>
<feature type="transmembrane region" description="Helical" evidence="12">
    <location>
        <begin position="430"/>
        <end position="451"/>
    </location>
</feature>
<dbReference type="PANTHER" id="PTHR11662">
    <property type="entry name" value="SOLUTE CARRIER FAMILY 17"/>
    <property type="match status" value="1"/>
</dbReference>
<reference evidence="14" key="1">
    <citation type="journal article" date="2023" name="Insect Mol. Biol.">
        <title>Genome sequencing provides insights into the evolution of gene families encoding plant cell wall-degrading enzymes in longhorned beetles.</title>
        <authorList>
            <person name="Shin N.R."/>
            <person name="Okamura Y."/>
            <person name="Kirsch R."/>
            <person name="Pauchet Y."/>
        </authorList>
    </citation>
    <scope>NUCLEOTIDE SEQUENCE</scope>
    <source>
        <strain evidence="14">RBIC_L_NR</strain>
    </source>
</reference>
<dbReference type="PROSITE" id="PS50850">
    <property type="entry name" value="MFS"/>
    <property type="match status" value="1"/>
</dbReference>
<evidence type="ECO:0000256" key="11">
    <source>
        <dbReference type="ARBA" id="ARBA00068450"/>
    </source>
</evidence>
<dbReference type="InterPro" id="IPR036259">
    <property type="entry name" value="MFS_trans_sf"/>
</dbReference>
<evidence type="ECO:0000256" key="3">
    <source>
        <dbReference type="ARBA" id="ARBA00022448"/>
    </source>
</evidence>
<dbReference type="AlphaFoldDB" id="A0AAV8WSX1"/>
<evidence type="ECO:0000313" key="14">
    <source>
        <dbReference type="EMBL" id="KAJ8929844.1"/>
    </source>
</evidence>
<feature type="transmembrane region" description="Helical" evidence="12">
    <location>
        <begin position="305"/>
        <end position="323"/>
    </location>
</feature>
<keyword evidence="5" id="KW-0769">Symport</keyword>
<comment type="caution">
    <text evidence="14">The sequence shown here is derived from an EMBL/GenBank/DDBJ whole genome shotgun (WGS) entry which is preliminary data.</text>
</comment>
<keyword evidence="4 12" id="KW-0812">Transmembrane</keyword>
<proteinExistence type="inferred from homology"/>
<keyword evidence="7" id="KW-0915">Sodium</keyword>
<comment type="subcellular location">
    <subcellularLocation>
        <location evidence="1">Membrane</location>
        <topology evidence="1">Multi-pass membrane protein</topology>
    </subcellularLocation>
</comment>
<comment type="function">
    <text evidence="10">May be an inorganic phosphate cotransporter.</text>
</comment>
<comment type="similarity">
    <text evidence="2">Belongs to the major facilitator superfamily. Sodium/anion cotransporter family.</text>
</comment>
<feature type="transmembrane region" description="Helical" evidence="12">
    <location>
        <begin position="360"/>
        <end position="382"/>
    </location>
</feature>
<name>A0AAV8WSX1_9CUCU</name>
<evidence type="ECO:0000256" key="5">
    <source>
        <dbReference type="ARBA" id="ARBA00022847"/>
    </source>
</evidence>
<feature type="transmembrane region" description="Helical" evidence="12">
    <location>
        <begin position="72"/>
        <end position="92"/>
    </location>
</feature>
<dbReference type="Pfam" id="PF07690">
    <property type="entry name" value="MFS_1"/>
    <property type="match status" value="1"/>
</dbReference>
<evidence type="ECO:0000256" key="2">
    <source>
        <dbReference type="ARBA" id="ARBA00008586"/>
    </source>
</evidence>
<dbReference type="GO" id="GO:0006814">
    <property type="term" value="P:sodium ion transport"/>
    <property type="evidence" value="ECO:0007669"/>
    <property type="project" value="UniProtKB-KW"/>
</dbReference>
<evidence type="ECO:0000256" key="12">
    <source>
        <dbReference type="SAM" id="Phobius"/>
    </source>
</evidence>
<organism evidence="14 15">
    <name type="scientific">Rhamnusium bicolor</name>
    <dbReference type="NCBI Taxonomy" id="1586634"/>
    <lineage>
        <taxon>Eukaryota</taxon>
        <taxon>Metazoa</taxon>
        <taxon>Ecdysozoa</taxon>
        <taxon>Arthropoda</taxon>
        <taxon>Hexapoda</taxon>
        <taxon>Insecta</taxon>
        <taxon>Pterygota</taxon>
        <taxon>Neoptera</taxon>
        <taxon>Endopterygota</taxon>
        <taxon>Coleoptera</taxon>
        <taxon>Polyphaga</taxon>
        <taxon>Cucujiformia</taxon>
        <taxon>Chrysomeloidea</taxon>
        <taxon>Cerambycidae</taxon>
        <taxon>Lepturinae</taxon>
        <taxon>Rhagiini</taxon>
        <taxon>Rhamnusium</taxon>
    </lineage>
</organism>
<gene>
    <name evidence="14" type="ORF">NQ314_017448</name>
</gene>
<evidence type="ECO:0000256" key="7">
    <source>
        <dbReference type="ARBA" id="ARBA00023053"/>
    </source>
</evidence>
<evidence type="ECO:0000256" key="4">
    <source>
        <dbReference type="ARBA" id="ARBA00022692"/>
    </source>
</evidence>
<keyword evidence="3" id="KW-0813">Transport</keyword>